<evidence type="ECO:0000256" key="1">
    <source>
        <dbReference type="ARBA" id="ARBA00004123"/>
    </source>
</evidence>
<dbReference type="InterPro" id="IPR036390">
    <property type="entry name" value="WH_DNA-bd_sf"/>
</dbReference>
<dbReference type="SUPFAM" id="SSF46785">
    <property type="entry name" value="Winged helix' DNA-binding domain"/>
    <property type="match status" value="1"/>
</dbReference>
<keyword evidence="9" id="KW-0539">Nucleus</keyword>
<organism evidence="15 16">
    <name type="scientific">Lithospermum erythrorhizon</name>
    <name type="common">Purple gromwell</name>
    <name type="synonym">Lithospermum officinale var. erythrorhizon</name>
    <dbReference type="NCBI Taxonomy" id="34254"/>
    <lineage>
        <taxon>Eukaryota</taxon>
        <taxon>Viridiplantae</taxon>
        <taxon>Streptophyta</taxon>
        <taxon>Embryophyta</taxon>
        <taxon>Tracheophyta</taxon>
        <taxon>Spermatophyta</taxon>
        <taxon>Magnoliopsida</taxon>
        <taxon>eudicotyledons</taxon>
        <taxon>Gunneridae</taxon>
        <taxon>Pentapetalae</taxon>
        <taxon>asterids</taxon>
        <taxon>lamiids</taxon>
        <taxon>Boraginales</taxon>
        <taxon>Boraginaceae</taxon>
        <taxon>Boraginoideae</taxon>
        <taxon>Lithospermeae</taxon>
        <taxon>Lithospermum</taxon>
    </lineage>
</organism>
<dbReference type="PANTHER" id="PTHR10015:SF445">
    <property type="entry name" value="HEAT STRESS TRANSCRIPTION FACTOR A-4B-LIKE"/>
    <property type="match status" value="1"/>
</dbReference>
<keyword evidence="16" id="KW-1185">Reference proteome</keyword>
<dbReference type="SMART" id="SM00415">
    <property type="entry name" value="HSF"/>
    <property type="match status" value="1"/>
</dbReference>
<evidence type="ECO:0000256" key="7">
    <source>
        <dbReference type="ARBA" id="ARBA00023159"/>
    </source>
</evidence>
<comment type="similarity">
    <text evidence="2 12">Belongs to the HSF family.</text>
</comment>
<feature type="compositionally biased region" description="Polar residues" evidence="13">
    <location>
        <begin position="365"/>
        <end position="390"/>
    </location>
</feature>
<feature type="region of interest" description="Disordered" evidence="13">
    <location>
        <begin position="104"/>
        <end position="129"/>
    </location>
</feature>
<feature type="region of interest" description="Disordered" evidence="13">
    <location>
        <begin position="341"/>
        <end position="436"/>
    </location>
</feature>
<evidence type="ECO:0000256" key="2">
    <source>
        <dbReference type="ARBA" id="ARBA00006403"/>
    </source>
</evidence>
<keyword evidence="8" id="KW-0804">Transcription</keyword>
<evidence type="ECO:0000256" key="9">
    <source>
        <dbReference type="ARBA" id="ARBA00023242"/>
    </source>
</evidence>
<accession>A0AAV3RCB0</accession>
<dbReference type="Pfam" id="PF00447">
    <property type="entry name" value="HSF_DNA-bind"/>
    <property type="match status" value="1"/>
</dbReference>
<evidence type="ECO:0000259" key="14">
    <source>
        <dbReference type="PROSITE" id="PS00434"/>
    </source>
</evidence>
<dbReference type="GO" id="GO:0005634">
    <property type="term" value="C:nucleus"/>
    <property type="evidence" value="ECO:0007669"/>
    <property type="project" value="UniProtKB-SubCell"/>
</dbReference>
<keyword evidence="5" id="KW-0346">Stress response</keyword>
<feature type="compositionally biased region" description="Basic and acidic residues" evidence="13">
    <location>
        <begin position="120"/>
        <end position="129"/>
    </location>
</feature>
<feature type="compositionally biased region" description="Polar residues" evidence="13">
    <location>
        <begin position="295"/>
        <end position="329"/>
    </location>
</feature>
<feature type="domain" description="HSF-type DNA-binding" evidence="14">
    <location>
        <begin position="53"/>
        <end position="77"/>
    </location>
</feature>
<evidence type="ECO:0000256" key="12">
    <source>
        <dbReference type="RuleBase" id="RU004020"/>
    </source>
</evidence>
<proteinExistence type="inferred from homology"/>
<evidence type="ECO:0000313" key="16">
    <source>
        <dbReference type="Proteomes" id="UP001454036"/>
    </source>
</evidence>
<evidence type="ECO:0000256" key="3">
    <source>
        <dbReference type="ARBA" id="ARBA00022553"/>
    </source>
</evidence>
<feature type="compositionally biased region" description="Basic and acidic residues" evidence="13">
    <location>
        <begin position="392"/>
        <end position="403"/>
    </location>
</feature>
<evidence type="ECO:0000313" key="15">
    <source>
        <dbReference type="EMBL" id="GAA0172548.1"/>
    </source>
</evidence>
<dbReference type="PRINTS" id="PR00056">
    <property type="entry name" value="HSFDOMAIN"/>
</dbReference>
<reference evidence="15 16" key="1">
    <citation type="submission" date="2024-01" db="EMBL/GenBank/DDBJ databases">
        <title>The complete chloroplast genome sequence of Lithospermum erythrorhizon: insights into the phylogenetic relationship among Boraginaceae species and the maternal lineages of purple gromwells.</title>
        <authorList>
            <person name="Okada T."/>
            <person name="Watanabe K."/>
        </authorList>
    </citation>
    <scope>NUCLEOTIDE SEQUENCE [LARGE SCALE GENOMIC DNA]</scope>
</reference>
<evidence type="ECO:0000256" key="10">
    <source>
        <dbReference type="ARBA" id="ARBA00055747"/>
    </source>
</evidence>
<sequence length="436" mass="49365">MDGSQGNSGGPARFLSKIYEMIDDPVTNDIVSWSQNGHSFVVLNPPDFARDLLPKYFKHNNFSSFIRQLNTYGFRKVDPDQWEFANEDFIRGQVHLLKNINRRKPIHSHTGQGNASVKMSDQEREEFEKEIERLKHENGSLQSQMESHKQENQAYEFGMKSLRQRLLNIDQKQRQLNTSLAQLLQKPELGPSVAQQSKLQNRKRRLLVSNFLYDQASNQDTPIITLCDDDSNASALPMINLELVENFDTCVGFWENLFQDVSNLFIEDDFEFGVLQRRSPLIVNEVHASFGDSDVNIQPNFPPQSHSTSSTRRAIHSSPGSSNRAWSPITSSMYTNLESKAKTSEIDVNSSPDNADAEEPKDIQGATSHSASTGTNDVFWQQFLTETPGSSDKPEVQLSETREHHCRSRLVNPNGSLSNVDNFAKQMGLRTPAEKT</sequence>
<keyword evidence="6" id="KW-0238">DNA-binding</keyword>
<dbReference type="Proteomes" id="UP001454036">
    <property type="component" value="Unassembled WGS sequence"/>
</dbReference>
<dbReference type="PROSITE" id="PS00434">
    <property type="entry name" value="HSF_DOMAIN"/>
    <property type="match status" value="1"/>
</dbReference>
<evidence type="ECO:0000256" key="11">
    <source>
        <dbReference type="ARBA" id="ARBA00081483"/>
    </source>
</evidence>
<dbReference type="AlphaFoldDB" id="A0AAV3RCB0"/>
<dbReference type="GO" id="GO:0034605">
    <property type="term" value="P:cellular response to heat"/>
    <property type="evidence" value="ECO:0007669"/>
    <property type="project" value="TreeGrafter"/>
</dbReference>
<dbReference type="GO" id="GO:0000978">
    <property type="term" value="F:RNA polymerase II cis-regulatory region sequence-specific DNA binding"/>
    <property type="evidence" value="ECO:0007669"/>
    <property type="project" value="TreeGrafter"/>
</dbReference>
<gene>
    <name evidence="15" type="ORF">LIER_26353</name>
</gene>
<dbReference type="InterPro" id="IPR036388">
    <property type="entry name" value="WH-like_DNA-bd_sf"/>
</dbReference>
<keyword evidence="4" id="KW-0805">Transcription regulation</keyword>
<dbReference type="Gene3D" id="1.10.10.10">
    <property type="entry name" value="Winged helix-like DNA-binding domain superfamily/Winged helix DNA-binding domain"/>
    <property type="match status" value="1"/>
</dbReference>
<dbReference type="InterPro" id="IPR000232">
    <property type="entry name" value="HSF_DNA-bd"/>
</dbReference>
<keyword evidence="7" id="KW-0010">Activator</keyword>
<dbReference type="FunFam" id="1.10.10.10:FF:000057">
    <property type="entry name" value="Heat shock transcription factor 1"/>
    <property type="match status" value="1"/>
</dbReference>
<evidence type="ECO:0000256" key="4">
    <source>
        <dbReference type="ARBA" id="ARBA00023015"/>
    </source>
</evidence>
<dbReference type="GO" id="GO:0003700">
    <property type="term" value="F:DNA-binding transcription factor activity"/>
    <property type="evidence" value="ECO:0007669"/>
    <property type="project" value="InterPro"/>
</dbReference>
<comment type="caution">
    <text evidence="15">The sequence shown here is derived from an EMBL/GenBank/DDBJ whole genome shotgun (WGS) entry which is preliminary data.</text>
</comment>
<comment type="subcellular location">
    <subcellularLocation>
        <location evidence="1">Nucleus</location>
    </subcellularLocation>
</comment>
<evidence type="ECO:0000256" key="13">
    <source>
        <dbReference type="SAM" id="MobiDB-lite"/>
    </source>
</evidence>
<protein>
    <recommendedName>
        <fullName evidence="11">Heat stress transcription factor</fullName>
    </recommendedName>
</protein>
<feature type="compositionally biased region" description="Polar residues" evidence="13">
    <location>
        <begin position="109"/>
        <end position="119"/>
    </location>
</feature>
<dbReference type="GO" id="GO:0006357">
    <property type="term" value="P:regulation of transcription by RNA polymerase II"/>
    <property type="evidence" value="ECO:0007669"/>
    <property type="project" value="TreeGrafter"/>
</dbReference>
<evidence type="ECO:0000256" key="6">
    <source>
        <dbReference type="ARBA" id="ARBA00023125"/>
    </source>
</evidence>
<dbReference type="EMBL" id="BAABME010008182">
    <property type="protein sequence ID" value="GAA0172548.1"/>
    <property type="molecule type" value="Genomic_DNA"/>
</dbReference>
<evidence type="ECO:0000256" key="5">
    <source>
        <dbReference type="ARBA" id="ARBA00023016"/>
    </source>
</evidence>
<feature type="compositionally biased region" description="Polar residues" evidence="13">
    <location>
        <begin position="411"/>
        <end position="421"/>
    </location>
</feature>
<name>A0AAV3RCB0_LITER</name>
<dbReference type="PANTHER" id="PTHR10015">
    <property type="entry name" value="HEAT SHOCK TRANSCRIPTION FACTOR"/>
    <property type="match status" value="1"/>
</dbReference>
<evidence type="ECO:0000256" key="8">
    <source>
        <dbReference type="ARBA" id="ARBA00023163"/>
    </source>
</evidence>
<keyword evidence="3" id="KW-0597">Phosphoprotein</keyword>
<feature type="region of interest" description="Disordered" evidence="13">
    <location>
        <begin position="293"/>
        <end position="329"/>
    </location>
</feature>
<comment type="function">
    <text evidence="10">DNA-binding protein that specifically binds heat shock promoter elements (HSE) and activates transcription.</text>
</comment>